<feature type="active site" description="Schiff-base intermediate with substrate" evidence="11">
    <location>
        <position position="128"/>
    </location>
</feature>
<gene>
    <name evidence="11" type="primary">tal</name>
    <name evidence="12" type="ORF">CQ405_04005</name>
</gene>
<dbReference type="OrthoDB" id="9809101at2"/>
<dbReference type="InterPro" id="IPR004732">
    <property type="entry name" value="Transaldolase_2"/>
</dbReference>
<dbReference type="EC" id="2.2.1.2" evidence="5 11"/>
<dbReference type="Gene3D" id="3.20.20.70">
    <property type="entry name" value="Aldolase class I"/>
    <property type="match status" value="1"/>
</dbReference>
<name>A0A2P8R148_9BACT</name>
<sequence>MYNGNFSLWCDFLERDFIDSEFKNFVKDEIFNGATSNPAIFKNAILNSKAYDKYKNDFKDKSPKEIYELMATKDIKNAATILLKNYENSDDGFVSLEVDPELCNDANATYNEGIRLFESINMPNVMIKVPATKEGYVAMEKLIAKGVNVNATLIFSPEQTQECLLALQNGTKTFKNTHSEQKLPQAVISVFVSRFDRLLDEEMVKNGFKAGRIGIMNASKCYNLIQKTNQCNVRALFASTGVKGASLEPSYYVSELMYKNSINTAPLDTIKEFIKIDNKLKQPYSDSQIDAFFEKIGSSIDMDKAYAFLLEDGLKQFKIAFQEILKSLK</sequence>
<dbReference type="NCBIfam" id="TIGR00876">
    <property type="entry name" value="tal_mycobact"/>
    <property type="match status" value="1"/>
</dbReference>
<protein>
    <recommendedName>
        <fullName evidence="5 11">Transaldolase</fullName>
        <ecNumber evidence="5 11">2.2.1.2</ecNumber>
    </recommendedName>
</protein>
<keyword evidence="8 11" id="KW-0570">Pentose shunt</keyword>
<dbReference type="InterPro" id="IPR013785">
    <property type="entry name" value="Aldolase_TIM"/>
</dbReference>
<dbReference type="RefSeq" id="WP_106870875.1">
    <property type="nucleotide sequence ID" value="NZ_CP053841.1"/>
</dbReference>
<dbReference type="PROSITE" id="PS01054">
    <property type="entry name" value="TRANSALDOLASE_1"/>
    <property type="match status" value="1"/>
</dbReference>
<proteinExistence type="inferred from homology"/>
<keyword evidence="9 11" id="KW-0704">Schiff base</keyword>
<organism evidence="12 13">
    <name type="scientific">Campylobacter blaseri</name>
    <dbReference type="NCBI Taxonomy" id="2042961"/>
    <lineage>
        <taxon>Bacteria</taxon>
        <taxon>Pseudomonadati</taxon>
        <taxon>Campylobacterota</taxon>
        <taxon>Epsilonproteobacteria</taxon>
        <taxon>Campylobacterales</taxon>
        <taxon>Campylobacteraceae</taxon>
        <taxon>Campylobacter</taxon>
    </lineage>
</organism>
<evidence type="ECO:0000256" key="7">
    <source>
        <dbReference type="ARBA" id="ARBA00022679"/>
    </source>
</evidence>
<evidence type="ECO:0000256" key="8">
    <source>
        <dbReference type="ARBA" id="ARBA00023126"/>
    </source>
</evidence>
<keyword evidence="7 11" id="KW-0808">Transferase</keyword>
<dbReference type="GO" id="GO:0005737">
    <property type="term" value="C:cytoplasm"/>
    <property type="evidence" value="ECO:0007669"/>
    <property type="project" value="UniProtKB-SubCell"/>
</dbReference>
<dbReference type="NCBIfam" id="NF003026">
    <property type="entry name" value="PRK03903.1"/>
    <property type="match status" value="1"/>
</dbReference>
<dbReference type="GO" id="GO:0005975">
    <property type="term" value="P:carbohydrate metabolic process"/>
    <property type="evidence" value="ECO:0007669"/>
    <property type="project" value="InterPro"/>
</dbReference>
<keyword evidence="13" id="KW-1185">Reference proteome</keyword>
<comment type="similarity">
    <text evidence="4 11">Belongs to the transaldolase family. Type 2 subfamily.</text>
</comment>
<dbReference type="InterPro" id="IPR001585">
    <property type="entry name" value="TAL/FSA"/>
</dbReference>
<evidence type="ECO:0000256" key="11">
    <source>
        <dbReference type="HAMAP-Rule" id="MF_00493"/>
    </source>
</evidence>
<dbReference type="EMBL" id="PDHH01000003">
    <property type="protein sequence ID" value="PSM52227.1"/>
    <property type="molecule type" value="Genomic_DNA"/>
</dbReference>
<evidence type="ECO:0000256" key="6">
    <source>
        <dbReference type="ARBA" id="ARBA00022490"/>
    </source>
</evidence>
<dbReference type="PIRSF" id="PIRSF036915">
    <property type="entry name" value="Trnald_Bac_Plnt"/>
    <property type="match status" value="1"/>
</dbReference>
<dbReference type="Proteomes" id="UP000240535">
    <property type="component" value="Unassembled WGS sequence"/>
</dbReference>
<reference evidence="13" key="1">
    <citation type="submission" date="2017-10" db="EMBL/GenBank/DDBJ databases">
        <title>Campylobacter species from seals.</title>
        <authorList>
            <person name="Gilbert M.J."/>
            <person name="Zomer A.L."/>
            <person name="Timmerman A.J."/>
            <person name="Duim B."/>
            <person name="Wagenaar J.A."/>
        </authorList>
    </citation>
    <scope>NUCLEOTIDE SEQUENCE [LARGE SCALE GENOMIC DNA]</scope>
    <source>
        <strain evidence="13">17S00004-5</strain>
    </source>
</reference>
<dbReference type="PANTHER" id="PTHR10683">
    <property type="entry name" value="TRANSALDOLASE"/>
    <property type="match status" value="1"/>
</dbReference>
<evidence type="ECO:0000313" key="12">
    <source>
        <dbReference type="EMBL" id="PSM52227.1"/>
    </source>
</evidence>
<dbReference type="AlphaFoldDB" id="A0A2P8R148"/>
<evidence type="ECO:0000313" key="13">
    <source>
        <dbReference type="Proteomes" id="UP000240535"/>
    </source>
</evidence>
<dbReference type="HAMAP" id="MF_00493">
    <property type="entry name" value="Transaldolase_2"/>
    <property type="match status" value="1"/>
</dbReference>
<evidence type="ECO:0000256" key="1">
    <source>
        <dbReference type="ARBA" id="ARBA00003518"/>
    </source>
</evidence>
<comment type="caution">
    <text evidence="12">The sequence shown here is derived from an EMBL/GenBank/DDBJ whole genome shotgun (WGS) entry which is preliminary data.</text>
</comment>
<dbReference type="GO" id="GO:0006098">
    <property type="term" value="P:pentose-phosphate shunt"/>
    <property type="evidence" value="ECO:0007669"/>
    <property type="project" value="UniProtKB-UniRule"/>
</dbReference>
<dbReference type="PANTHER" id="PTHR10683:SF31">
    <property type="entry name" value="TRANSALDOLASE"/>
    <property type="match status" value="1"/>
</dbReference>
<evidence type="ECO:0000256" key="2">
    <source>
        <dbReference type="ARBA" id="ARBA00004496"/>
    </source>
</evidence>
<evidence type="ECO:0000256" key="9">
    <source>
        <dbReference type="ARBA" id="ARBA00023270"/>
    </source>
</evidence>
<comment type="subcellular location">
    <subcellularLocation>
        <location evidence="2 11">Cytoplasm</location>
    </subcellularLocation>
</comment>
<dbReference type="GO" id="GO:0004801">
    <property type="term" value="F:transaldolase activity"/>
    <property type="evidence" value="ECO:0007669"/>
    <property type="project" value="UniProtKB-UniRule"/>
</dbReference>
<comment type="pathway">
    <text evidence="3 11">Carbohydrate degradation; pentose phosphate pathway; D-glyceraldehyde 3-phosphate and beta-D-fructose 6-phosphate from D-ribose 5-phosphate and D-xylulose 5-phosphate (non-oxidative stage): step 2/3.</text>
</comment>
<comment type="function">
    <text evidence="1 11">Transaldolase is important for the balance of metabolites in the pentose-phosphate pathway.</text>
</comment>
<comment type="catalytic activity">
    <reaction evidence="10 11">
        <text>D-sedoheptulose 7-phosphate + D-glyceraldehyde 3-phosphate = D-erythrose 4-phosphate + beta-D-fructose 6-phosphate</text>
        <dbReference type="Rhea" id="RHEA:17053"/>
        <dbReference type="ChEBI" id="CHEBI:16897"/>
        <dbReference type="ChEBI" id="CHEBI:57483"/>
        <dbReference type="ChEBI" id="CHEBI:57634"/>
        <dbReference type="ChEBI" id="CHEBI:59776"/>
        <dbReference type="EC" id="2.2.1.2"/>
    </reaction>
</comment>
<dbReference type="UniPathway" id="UPA00115">
    <property type="reaction ID" value="UER00414"/>
</dbReference>
<evidence type="ECO:0000256" key="10">
    <source>
        <dbReference type="ARBA" id="ARBA00048810"/>
    </source>
</evidence>
<dbReference type="InterPro" id="IPR018225">
    <property type="entry name" value="Transaldolase_AS"/>
</dbReference>
<accession>A0A2P8R148</accession>
<dbReference type="Pfam" id="PF00923">
    <property type="entry name" value="TAL_FSA"/>
    <property type="match status" value="1"/>
</dbReference>
<evidence type="ECO:0000256" key="5">
    <source>
        <dbReference type="ARBA" id="ARBA00013151"/>
    </source>
</evidence>
<evidence type="ECO:0000256" key="4">
    <source>
        <dbReference type="ARBA" id="ARBA00008426"/>
    </source>
</evidence>
<evidence type="ECO:0000256" key="3">
    <source>
        <dbReference type="ARBA" id="ARBA00004857"/>
    </source>
</evidence>
<keyword evidence="6 11" id="KW-0963">Cytoplasm</keyword>
<dbReference type="SUPFAM" id="SSF51569">
    <property type="entry name" value="Aldolase"/>
    <property type="match status" value="1"/>
</dbReference>